<evidence type="ECO:0000256" key="1">
    <source>
        <dbReference type="ARBA" id="ARBA00001946"/>
    </source>
</evidence>
<name>A0ABS1UMR3_9ACTN</name>
<keyword evidence="8" id="KW-0460">Magnesium</keyword>
<organism evidence="13 14">
    <name type="scientific">Micromonospora fiedleri</name>
    <dbReference type="NCBI Taxonomy" id="1157498"/>
    <lineage>
        <taxon>Bacteria</taxon>
        <taxon>Bacillati</taxon>
        <taxon>Actinomycetota</taxon>
        <taxon>Actinomycetes</taxon>
        <taxon>Micromonosporales</taxon>
        <taxon>Micromonosporaceae</taxon>
        <taxon>Micromonospora</taxon>
    </lineage>
</organism>
<accession>A0ABS1UMR3</accession>
<dbReference type="InterPro" id="IPR047127">
    <property type="entry name" value="MutT-like"/>
</dbReference>
<keyword evidence="7" id="KW-0378">Hydrolase</keyword>
<comment type="caution">
    <text evidence="13">The sequence shown here is derived from an EMBL/GenBank/DDBJ whole genome shotgun (WGS) entry which is preliminary data.</text>
</comment>
<evidence type="ECO:0000256" key="9">
    <source>
        <dbReference type="ARBA" id="ARBA00023204"/>
    </source>
</evidence>
<comment type="cofactor">
    <cofactor evidence="1">
        <name>Mg(2+)</name>
        <dbReference type="ChEBI" id="CHEBI:18420"/>
    </cofactor>
</comment>
<dbReference type="PROSITE" id="PS51462">
    <property type="entry name" value="NUDIX"/>
    <property type="match status" value="1"/>
</dbReference>
<dbReference type="CDD" id="cd03425">
    <property type="entry name" value="NUDIX_MutT_NudA_like"/>
    <property type="match status" value="1"/>
</dbReference>
<evidence type="ECO:0000259" key="12">
    <source>
        <dbReference type="PROSITE" id="PS51462"/>
    </source>
</evidence>
<dbReference type="Proteomes" id="UP000661193">
    <property type="component" value="Unassembled WGS sequence"/>
</dbReference>
<dbReference type="Gene3D" id="3.90.79.10">
    <property type="entry name" value="Nucleoside Triphosphate Pyrophosphohydrolase"/>
    <property type="match status" value="1"/>
</dbReference>
<evidence type="ECO:0000256" key="11">
    <source>
        <dbReference type="ARBA" id="ARBA00038905"/>
    </source>
</evidence>
<keyword evidence="3" id="KW-0515">Mutator protein</keyword>
<feature type="domain" description="Nudix hydrolase" evidence="12">
    <location>
        <begin position="16"/>
        <end position="143"/>
    </location>
</feature>
<dbReference type="Pfam" id="PF00293">
    <property type="entry name" value="NUDIX"/>
    <property type="match status" value="1"/>
</dbReference>
<comment type="catalytic activity">
    <reaction evidence="10">
        <text>8-oxo-dGTP + H2O = 8-oxo-dGMP + diphosphate + H(+)</text>
        <dbReference type="Rhea" id="RHEA:31575"/>
        <dbReference type="ChEBI" id="CHEBI:15377"/>
        <dbReference type="ChEBI" id="CHEBI:15378"/>
        <dbReference type="ChEBI" id="CHEBI:33019"/>
        <dbReference type="ChEBI" id="CHEBI:63224"/>
        <dbReference type="ChEBI" id="CHEBI:77896"/>
        <dbReference type="EC" id="3.6.1.55"/>
    </reaction>
</comment>
<dbReference type="PANTHER" id="PTHR47707">
    <property type="entry name" value="8-OXO-DGTP DIPHOSPHATASE"/>
    <property type="match status" value="1"/>
</dbReference>
<dbReference type="PANTHER" id="PTHR47707:SF1">
    <property type="entry name" value="NUDIX HYDROLASE FAMILY PROTEIN"/>
    <property type="match status" value="1"/>
</dbReference>
<reference evidence="13 14" key="1">
    <citation type="submission" date="2021-01" db="EMBL/GenBank/DDBJ databases">
        <title>Genome sequencing of Micromonospora fiedleri MG-37.</title>
        <authorList>
            <person name="Moreland P.E.J."/>
            <person name="Stach J.E.M."/>
        </authorList>
    </citation>
    <scope>NUCLEOTIDE SEQUENCE [LARGE SCALE GENOMIC DNA]</scope>
    <source>
        <strain evidence="13 14">MG-37</strain>
    </source>
</reference>
<evidence type="ECO:0000256" key="3">
    <source>
        <dbReference type="ARBA" id="ARBA00022457"/>
    </source>
</evidence>
<evidence type="ECO:0000256" key="5">
    <source>
        <dbReference type="ARBA" id="ARBA00022723"/>
    </source>
</evidence>
<evidence type="ECO:0000313" key="14">
    <source>
        <dbReference type="Proteomes" id="UP000661193"/>
    </source>
</evidence>
<evidence type="ECO:0000256" key="2">
    <source>
        <dbReference type="ARBA" id="ARBA00005582"/>
    </source>
</evidence>
<evidence type="ECO:0000256" key="8">
    <source>
        <dbReference type="ARBA" id="ARBA00022842"/>
    </source>
</evidence>
<dbReference type="InterPro" id="IPR000086">
    <property type="entry name" value="NUDIX_hydrolase_dom"/>
</dbReference>
<sequence>MWTERANSTGQAAQRDPKVIVGAAIIEDGRVLACARSAPPEVAGMWEFPGGKVEPGESETAALARECVEELGVRVEVGERVGRNVRMAHGRSVLKVYAARLLHGDRPRALEHSEIRWLSATELDTVTWLPADTPIVTALHPLLSPNP</sequence>
<dbReference type="InterPro" id="IPR020476">
    <property type="entry name" value="Nudix_hydrolase"/>
</dbReference>
<evidence type="ECO:0000256" key="6">
    <source>
        <dbReference type="ARBA" id="ARBA00022763"/>
    </source>
</evidence>
<evidence type="ECO:0000256" key="7">
    <source>
        <dbReference type="ARBA" id="ARBA00022801"/>
    </source>
</evidence>
<gene>
    <name evidence="13" type="ORF">JMF97_15960</name>
</gene>
<keyword evidence="6" id="KW-0227">DNA damage</keyword>
<dbReference type="EMBL" id="JAETXL010000005">
    <property type="protein sequence ID" value="MBL6277655.1"/>
    <property type="molecule type" value="Genomic_DNA"/>
</dbReference>
<comment type="similarity">
    <text evidence="2">Belongs to the Nudix hydrolase family.</text>
</comment>
<keyword evidence="5" id="KW-0479">Metal-binding</keyword>
<keyword evidence="14" id="KW-1185">Reference proteome</keyword>
<evidence type="ECO:0000313" key="13">
    <source>
        <dbReference type="EMBL" id="MBL6277655.1"/>
    </source>
</evidence>
<dbReference type="InterPro" id="IPR015797">
    <property type="entry name" value="NUDIX_hydrolase-like_dom_sf"/>
</dbReference>
<keyword evidence="4" id="KW-0235">DNA replication</keyword>
<keyword evidence="9" id="KW-0234">DNA repair</keyword>
<proteinExistence type="inferred from homology"/>
<evidence type="ECO:0000256" key="4">
    <source>
        <dbReference type="ARBA" id="ARBA00022705"/>
    </source>
</evidence>
<dbReference type="PRINTS" id="PR00502">
    <property type="entry name" value="NUDIXFAMILY"/>
</dbReference>
<dbReference type="SUPFAM" id="SSF55811">
    <property type="entry name" value="Nudix"/>
    <property type="match status" value="1"/>
</dbReference>
<protein>
    <recommendedName>
        <fullName evidence="11">8-oxo-dGTP diphosphatase</fullName>
        <ecNumber evidence="11">3.6.1.55</ecNumber>
    </recommendedName>
</protein>
<evidence type="ECO:0000256" key="10">
    <source>
        <dbReference type="ARBA" id="ARBA00035861"/>
    </source>
</evidence>
<dbReference type="EC" id="3.6.1.55" evidence="11"/>
<dbReference type="RefSeq" id="WP_203222288.1">
    <property type="nucleotide sequence ID" value="NZ_JAETXL010000005.1"/>
</dbReference>